<evidence type="ECO:0000259" key="2">
    <source>
        <dbReference type="Pfam" id="PF23544"/>
    </source>
</evidence>
<dbReference type="InterPro" id="IPR056362">
    <property type="entry name" value="AtuA-like_ferredoxin_dom"/>
</dbReference>
<dbReference type="InterPro" id="IPR010839">
    <property type="entry name" value="AtuA_N"/>
</dbReference>
<feature type="domain" description="AtuA-like ferredoxin-fold" evidence="2">
    <location>
        <begin position="518"/>
        <end position="607"/>
    </location>
</feature>
<dbReference type="PANTHER" id="PTHR47585:SF2">
    <property type="entry name" value="DUF1446 DOMAIN PROTEIN (AFU_ORTHOLOGUE AFUA_6G11420)"/>
    <property type="match status" value="1"/>
</dbReference>
<dbReference type="EMBL" id="MU007117">
    <property type="protein sequence ID" value="KAF2419708.1"/>
    <property type="molecule type" value="Genomic_DNA"/>
</dbReference>
<evidence type="ECO:0000313" key="3">
    <source>
        <dbReference type="EMBL" id="KAF2419708.1"/>
    </source>
</evidence>
<dbReference type="Pfam" id="PF07287">
    <property type="entry name" value="AtuA"/>
    <property type="match status" value="1"/>
</dbReference>
<protein>
    <submittedName>
        <fullName evidence="3">DUF1446-domain-containing protein</fullName>
    </submittedName>
</protein>
<evidence type="ECO:0000313" key="4">
    <source>
        <dbReference type="Proteomes" id="UP000800235"/>
    </source>
</evidence>
<name>A0A9P4NG30_9PEZI</name>
<proteinExistence type="predicted"/>
<dbReference type="PANTHER" id="PTHR47585">
    <property type="match status" value="1"/>
</dbReference>
<comment type="caution">
    <text evidence="3">The sequence shown here is derived from an EMBL/GenBank/DDBJ whole genome shotgun (WGS) entry which is preliminary data.</text>
</comment>
<dbReference type="AlphaFoldDB" id="A0A9P4NG30"/>
<feature type="domain" description="Acyclic terpene utilisation N-terminal" evidence="1">
    <location>
        <begin position="17"/>
        <end position="475"/>
    </location>
</feature>
<keyword evidence="4" id="KW-1185">Reference proteome</keyword>
<reference evidence="3" key="1">
    <citation type="journal article" date="2020" name="Stud. Mycol.">
        <title>101 Dothideomycetes genomes: a test case for predicting lifestyles and emergence of pathogens.</title>
        <authorList>
            <person name="Haridas S."/>
            <person name="Albert R."/>
            <person name="Binder M."/>
            <person name="Bloem J."/>
            <person name="Labutti K."/>
            <person name="Salamov A."/>
            <person name="Andreopoulos B."/>
            <person name="Baker S."/>
            <person name="Barry K."/>
            <person name="Bills G."/>
            <person name="Bluhm B."/>
            <person name="Cannon C."/>
            <person name="Castanera R."/>
            <person name="Culley D."/>
            <person name="Daum C."/>
            <person name="Ezra D."/>
            <person name="Gonzalez J."/>
            <person name="Henrissat B."/>
            <person name="Kuo A."/>
            <person name="Liang C."/>
            <person name="Lipzen A."/>
            <person name="Lutzoni F."/>
            <person name="Magnuson J."/>
            <person name="Mondo S."/>
            <person name="Nolan M."/>
            <person name="Ohm R."/>
            <person name="Pangilinan J."/>
            <person name="Park H.-J."/>
            <person name="Ramirez L."/>
            <person name="Alfaro M."/>
            <person name="Sun H."/>
            <person name="Tritt A."/>
            <person name="Yoshinaga Y."/>
            <person name="Zwiers L.-H."/>
            <person name="Turgeon B."/>
            <person name="Goodwin S."/>
            <person name="Spatafora J."/>
            <person name="Crous P."/>
            <person name="Grigoriev I."/>
        </authorList>
    </citation>
    <scope>NUCLEOTIDE SEQUENCE</scope>
    <source>
        <strain evidence="3">CBS 130266</strain>
    </source>
</reference>
<dbReference type="OrthoDB" id="10265871at2759"/>
<dbReference type="Pfam" id="PF23544">
    <property type="entry name" value="AtuA_ferredoxin"/>
    <property type="match status" value="1"/>
</dbReference>
<evidence type="ECO:0000259" key="1">
    <source>
        <dbReference type="Pfam" id="PF07287"/>
    </source>
</evidence>
<dbReference type="Proteomes" id="UP000800235">
    <property type="component" value="Unassembled WGS sequence"/>
</dbReference>
<gene>
    <name evidence="3" type="ORF">EJ08DRAFT_598814</name>
</gene>
<accession>A0A9P4NG30</accession>
<organism evidence="3 4">
    <name type="scientific">Tothia fuscella</name>
    <dbReference type="NCBI Taxonomy" id="1048955"/>
    <lineage>
        <taxon>Eukaryota</taxon>
        <taxon>Fungi</taxon>
        <taxon>Dikarya</taxon>
        <taxon>Ascomycota</taxon>
        <taxon>Pezizomycotina</taxon>
        <taxon>Dothideomycetes</taxon>
        <taxon>Pleosporomycetidae</taxon>
        <taxon>Venturiales</taxon>
        <taxon>Cylindrosympodiaceae</taxon>
        <taxon>Tothia</taxon>
    </lineage>
</organism>
<sequence>MAPSNVTNRSGSKKRAIRIGGASGGVFDRFRSIQDFAKDPTIDVIFGDWISEISMTFRGNQRVERAQDEEALSFELSFISALEPAIRAVAKNKQKIAVNAGSCDAGAMAKKVQALCKEHGTDLKVSWVVGDDVTVQFKTLLAQGEKFASLPSDTPITDWGVEPVCAQAYLGAVGIAEALRDGADIVICGRVADASPVIGAAMWWHSWGREDFHELACALVAGHLIECSSYITGGYYSGFKQELLWANNITNLGFPIAEIEADGGLVITKEQDAGGILNVQTVTAQLLYEIQGPLYYNSDVTARLNNIKLVQESPTRVRVSSIEGYPPPPTTKIGITAKGGWQAEFHFFLTGLDIKEKAEMIERQTIASMGDYRKEFKILKFTVTGSCPVNPRNQDEATVDLRIFAQSKNPDVMSAGKHKGVAPDTPSFAKWCIENCLQGYPGGTPAMDMRQAVGKPFFEYWVALFPQSLIQHEAHTFGGRVLHIDPPKITKTYPRQQESYDTSSPLPLDTWGETIEAPLGFIVHGRSGDKSSDCNVGLFVRNEDEWDWLRSTLSIAKIKVLLDEEYRGGQIDRFEIPNLKAVHFLLKDHLDRGANSSSSYDILGKNVYTGEYLRAKTVSIPMRFLDRGKI</sequence>